<protein>
    <recommendedName>
        <fullName evidence="1">Autotransporter domain-containing protein</fullName>
    </recommendedName>
</protein>
<feature type="domain" description="Autotransporter" evidence="1">
    <location>
        <begin position="674"/>
        <end position="953"/>
    </location>
</feature>
<accession>A0A109BHY8</accession>
<reference evidence="2 3" key="1">
    <citation type="submission" date="2015-10" db="EMBL/GenBank/DDBJ databases">
        <title>Transcriptomic analysis of a linuron degrading triple-species bacterial consortium.</title>
        <authorList>
            <person name="Albers P."/>
        </authorList>
    </citation>
    <scope>NUCLEOTIDE SEQUENCE [LARGE SCALE GENOMIC DNA]</scope>
    <source>
        <strain evidence="2 3">WDL6</strain>
    </source>
</reference>
<proteinExistence type="predicted"/>
<dbReference type="InterPro" id="IPR012332">
    <property type="entry name" value="Autotransporter_pectin_lyase_C"/>
</dbReference>
<dbReference type="RefSeq" id="WP_157066688.1">
    <property type="nucleotide sequence ID" value="NZ_LMTR01000051.1"/>
</dbReference>
<name>A0A109BHY8_HYPSL</name>
<dbReference type="Gene3D" id="2.160.20.20">
    <property type="match status" value="1"/>
</dbReference>
<dbReference type="InterPro" id="IPR036709">
    <property type="entry name" value="Autotransporte_beta_dom_sf"/>
</dbReference>
<dbReference type="PATRIC" id="fig|121290.4.peg.689"/>
<dbReference type="Proteomes" id="UP000059074">
    <property type="component" value="Unassembled WGS sequence"/>
</dbReference>
<dbReference type="Pfam" id="PF03797">
    <property type="entry name" value="Autotransporter"/>
    <property type="match status" value="1"/>
</dbReference>
<dbReference type="SUPFAM" id="SSF103515">
    <property type="entry name" value="Autotransporter"/>
    <property type="match status" value="1"/>
</dbReference>
<dbReference type="InterPro" id="IPR005546">
    <property type="entry name" value="Autotransporte_beta"/>
</dbReference>
<dbReference type="Gene3D" id="2.40.128.130">
    <property type="entry name" value="Autotransporter beta-domain"/>
    <property type="match status" value="1"/>
</dbReference>
<evidence type="ECO:0000313" key="2">
    <source>
        <dbReference type="EMBL" id="KWT69001.1"/>
    </source>
</evidence>
<dbReference type="PROSITE" id="PS51208">
    <property type="entry name" value="AUTOTRANSPORTER"/>
    <property type="match status" value="1"/>
</dbReference>
<dbReference type="AlphaFoldDB" id="A0A109BHY8"/>
<evidence type="ECO:0000313" key="3">
    <source>
        <dbReference type="Proteomes" id="UP000059074"/>
    </source>
</evidence>
<evidence type="ECO:0000259" key="1">
    <source>
        <dbReference type="PROSITE" id="PS51208"/>
    </source>
</evidence>
<organism evidence="2 3">
    <name type="scientific">Hyphomicrobium sulfonivorans</name>
    <dbReference type="NCBI Taxonomy" id="121290"/>
    <lineage>
        <taxon>Bacteria</taxon>
        <taxon>Pseudomonadati</taxon>
        <taxon>Pseudomonadota</taxon>
        <taxon>Alphaproteobacteria</taxon>
        <taxon>Hyphomicrobiales</taxon>
        <taxon>Hyphomicrobiaceae</taxon>
        <taxon>Hyphomicrobium</taxon>
    </lineage>
</organism>
<keyword evidence="3" id="KW-1185">Reference proteome</keyword>
<sequence length="953" mass="95153">MAHARTHLPVDRSLPNDASQHITRITGLAGICCALIALNASPAAAQVPPAGCHVGSDPSIANCTGNHSAGIALNNGSGPFETLNVFALTSNITPASGTAGIFFSSDTNIVLDVALGSHSISTTNISGIEVGAFNTGSLDTSIAGNIATNGVFAHGVLANTIDGDLSLNYAGTISVLGNNSDAVRASSATGAIALNIAGSLTTAGDDSFGILTTTQSDIYINMAGRISTAGIASVGLKAETSGGSAFVNAAGAITTTNIDAVGIFVEAANIAFVISDTVISTKGDNAQGIFVSGQQGAGAISTGNITTAGDYSAGIWAVATSGDVAVANSGSIITTGDSSDGMYAFAATGMAAAVNAGTIAATGPGSAGIFVSGDAGAIVLNSGSIVGGPCCAAVMMDSATEAQLINFGTITAGDGGYAIDVFSPAASIQNFGTITGDITMSDGGAPVGDIANLAGGVLNTANMVMAATLNNDGTIAPGGRGNIQTTLVGGDLVQTTTGVYAVDLDPNATGGPLTTNDALGVTGSAVLAGKVEARFISVPLAAAQTFTILSALGGLTDDGLGLIASPVARAALEFVGDNLLLSYSIDFADVGVLNPNQRAIARNLQSVFQAGSGGVAPVLLGLLNTGDIDAYRNALDQLSPELYTDAQIATLYANLAFANSMLSCRVNGSDTASIIREGQCLWASASARFLNSSTTRDQIGYQETAGLFTAGVQVALNDVWRLGFAGGFQQSSSSSATNATSDGMLGQAGVALKYNPGSLLLAATLSGGGASYDTTRPMAFGGFAATAEGTADYGFINGGVRAAYVFGSPDLFWKPILDMNLTHIALDGFTENGGGGAGLTVHSASQTVFSIAPTVEVGSEFWLSNGTLVRPLVRGGAIWYSDDDFALSAGFTQAPDGVGPFTIMTRQDQAMGIVGAGLEVINADNDTLRINYDAQLGEATQIHSIGIRGSASF</sequence>
<comment type="caution">
    <text evidence="2">The sequence shown here is derived from an EMBL/GenBank/DDBJ whole genome shotgun (WGS) entry which is preliminary data.</text>
</comment>
<dbReference type="EMBL" id="LMTR01000051">
    <property type="protein sequence ID" value="KWT69001.1"/>
    <property type="molecule type" value="Genomic_DNA"/>
</dbReference>
<dbReference type="SMART" id="SM00869">
    <property type="entry name" value="Autotransporter"/>
    <property type="match status" value="1"/>
</dbReference>
<dbReference type="OrthoDB" id="7930891at2"/>
<dbReference type="STRING" id="121290.APY04_1738"/>
<gene>
    <name evidence="2" type="ORF">APY04_1738</name>
</gene>